<dbReference type="Gene3D" id="1.10.3110.10">
    <property type="entry name" value="protoporphyrinogen ix oxidase, domain 3"/>
    <property type="match status" value="1"/>
</dbReference>
<comment type="catalytic activity">
    <reaction evidence="6">
        <text>coproporphyrinogen III + 3 O2 = coproporphyrin III + 3 H2O2</text>
        <dbReference type="Rhea" id="RHEA:43436"/>
        <dbReference type="ChEBI" id="CHEBI:15379"/>
        <dbReference type="ChEBI" id="CHEBI:16240"/>
        <dbReference type="ChEBI" id="CHEBI:57309"/>
        <dbReference type="ChEBI" id="CHEBI:131725"/>
        <dbReference type="EC" id="1.3.3.15"/>
    </reaction>
</comment>
<dbReference type="Gene3D" id="3.50.50.60">
    <property type="entry name" value="FAD/NAD(P)-binding domain"/>
    <property type="match status" value="1"/>
</dbReference>
<dbReference type="InterPro" id="IPR036188">
    <property type="entry name" value="FAD/NAD-bd_sf"/>
</dbReference>
<name>A0ABV9K8N3_9PORP</name>
<evidence type="ECO:0000313" key="8">
    <source>
        <dbReference type="EMBL" id="MFC4666377.1"/>
    </source>
</evidence>
<protein>
    <recommendedName>
        <fullName evidence="6">Coproporphyrinogen III oxidase</fullName>
        <ecNumber evidence="6">1.3.3.15</ecNumber>
    </recommendedName>
</protein>
<keyword evidence="9" id="KW-1185">Reference proteome</keyword>
<accession>A0ABV9K8N3</accession>
<organism evidence="8 9">
    <name type="scientific">Falsiporphyromonas endometrii</name>
    <dbReference type="NCBI Taxonomy" id="1387297"/>
    <lineage>
        <taxon>Bacteria</taxon>
        <taxon>Pseudomonadati</taxon>
        <taxon>Bacteroidota</taxon>
        <taxon>Bacteroidia</taxon>
        <taxon>Bacteroidales</taxon>
        <taxon>Porphyromonadaceae</taxon>
        <taxon>Falsiporphyromonas</taxon>
    </lineage>
</organism>
<dbReference type="SUPFAM" id="SSF54373">
    <property type="entry name" value="FAD-linked reductases, C-terminal domain"/>
    <property type="match status" value="1"/>
</dbReference>
<comment type="subcellular location">
    <subcellularLocation>
        <location evidence="6">Cytoplasm</location>
    </subcellularLocation>
</comment>
<keyword evidence="6" id="KW-0963">Cytoplasm</keyword>
<dbReference type="InterPro" id="IPR004572">
    <property type="entry name" value="Protoporphyrinogen_oxidase"/>
</dbReference>
<evidence type="ECO:0000256" key="5">
    <source>
        <dbReference type="ARBA" id="ARBA00023133"/>
    </source>
</evidence>
<keyword evidence="2 6" id="KW-0285">Flavoprotein</keyword>
<proteinExistence type="inferred from homology"/>
<keyword evidence="4 6" id="KW-0560">Oxidoreductase</keyword>
<comment type="pathway">
    <text evidence="6">Porphyrin-containing compound metabolism; protoheme biosynthesis.</text>
</comment>
<evidence type="ECO:0000259" key="7">
    <source>
        <dbReference type="Pfam" id="PF01593"/>
    </source>
</evidence>
<dbReference type="EMBL" id="JBHSGO010000195">
    <property type="protein sequence ID" value="MFC4666377.1"/>
    <property type="molecule type" value="Genomic_DNA"/>
</dbReference>
<dbReference type="SUPFAM" id="SSF51905">
    <property type="entry name" value="FAD/NAD(P)-binding domain"/>
    <property type="match status" value="1"/>
</dbReference>
<comment type="caution">
    <text evidence="8">The sequence shown here is derived from an EMBL/GenBank/DDBJ whole genome shotgun (WGS) entry which is preliminary data.</text>
</comment>
<evidence type="ECO:0000256" key="4">
    <source>
        <dbReference type="ARBA" id="ARBA00023002"/>
    </source>
</evidence>
<dbReference type="PANTHER" id="PTHR42923">
    <property type="entry name" value="PROTOPORPHYRINOGEN OXIDASE"/>
    <property type="match status" value="1"/>
</dbReference>
<dbReference type="Pfam" id="PF01593">
    <property type="entry name" value="Amino_oxidase"/>
    <property type="match status" value="1"/>
</dbReference>
<evidence type="ECO:0000256" key="1">
    <source>
        <dbReference type="ARBA" id="ARBA00001974"/>
    </source>
</evidence>
<dbReference type="NCBIfam" id="TIGR00562">
    <property type="entry name" value="proto_IX_ox"/>
    <property type="match status" value="1"/>
</dbReference>
<keyword evidence="3 6" id="KW-0274">FAD</keyword>
<dbReference type="EC" id="1.3.3.15" evidence="6"/>
<comment type="similarity">
    <text evidence="6">Belongs to the protoporphyrinogen/coproporphyrinogen oxidase family. Coproporphyrinogen III oxidase subfamily.</text>
</comment>
<evidence type="ECO:0000256" key="6">
    <source>
        <dbReference type="RuleBase" id="RU364052"/>
    </source>
</evidence>
<dbReference type="RefSeq" id="WP_380079386.1">
    <property type="nucleotide sequence ID" value="NZ_JBHSGO010000195.1"/>
</dbReference>
<evidence type="ECO:0000256" key="3">
    <source>
        <dbReference type="ARBA" id="ARBA00022827"/>
    </source>
</evidence>
<sequence length="462" mass="51404">MEHYDCAVIGGGLTGLTTAFKLRSLGINAIVIEKQNRIGGQIETHYTKGYVYESGPNTGAISHPEVAELFQSISQYCQLEIANPSAKRRLILKQGVFHPLPNGIKGGIMTPLFTWRDKFRILGEPFRKKGSNPNETVGELTIRRLGKSFLDYAVDPFISGIYSGDPMKLVTKYALPKLYALEQTYGSFIKGGIAKAKEKKSDRDKMATKDVFSVEGGLSNLISSLAQIIGERHIILNAKDIVIHHEHEKWQIDFLYKDNTKSLTANHIVTTTAAYQLPKILPFVDKHLINPIANLPYASLMQVSVGLKENPNPAFKAFGGLIPSIEKENVLGILFPYQCFKNRSPKGKALFSIFIGGIKHPDLLLLKDDEVKEIAIDILQRTMGYDEKYPIEHFAIFRHDKAIPQYDENTKSRIECISKIEAAYPGLFIAGNLKDGIGMADRIKQGISIAIKIAQTTQKDKG</sequence>
<reference evidence="9" key="1">
    <citation type="journal article" date="2019" name="Int. J. Syst. Evol. Microbiol.">
        <title>The Global Catalogue of Microorganisms (GCM) 10K type strain sequencing project: providing services to taxonomists for standard genome sequencing and annotation.</title>
        <authorList>
            <consortium name="The Broad Institute Genomics Platform"/>
            <consortium name="The Broad Institute Genome Sequencing Center for Infectious Disease"/>
            <person name="Wu L."/>
            <person name="Ma J."/>
        </authorList>
    </citation>
    <scope>NUCLEOTIDE SEQUENCE [LARGE SCALE GENOMIC DNA]</scope>
    <source>
        <strain evidence="9">CGMCC 4.7357</strain>
    </source>
</reference>
<dbReference type="InterPro" id="IPR002937">
    <property type="entry name" value="Amino_oxidase"/>
</dbReference>
<dbReference type="GO" id="GO:0004729">
    <property type="term" value="F:oxygen-dependent protoporphyrinogen oxidase activity"/>
    <property type="evidence" value="ECO:0007669"/>
    <property type="project" value="UniProtKB-EC"/>
</dbReference>
<evidence type="ECO:0000256" key="2">
    <source>
        <dbReference type="ARBA" id="ARBA00022630"/>
    </source>
</evidence>
<comment type="cofactor">
    <cofactor evidence="1 6">
        <name>FAD</name>
        <dbReference type="ChEBI" id="CHEBI:57692"/>
    </cofactor>
</comment>
<dbReference type="Proteomes" id="UP001596020">
    <property type="component" value="Unassembled WGS sequence"/>
</dbReference>
<dbReference type="Gene3D" id="3.90.660.20">
    <property type="entry name" value="Protoporphyrinogen oxidase, mitochondrial, domain 2"/>
    <property type="match status" value="1"/>
</dbReference>
<keyword evidence="5 6" id="KW-0350">Heme biosynthesis</keyword>
<feature type="domain" description="Amine oxidase" evidence="7">
    <location>
        <begin position="13"/>
        <end position="432"/>
    </location>
</feature>
<dbReference type="PANTHER" id="PTHR42923:SF3">
    <property type="entry name" value="PROTOPORPHYRINOGEN OXIDASE"/>
    <property type="match status" value="1"/>
</dbReference>
<evidence type="ECO:0000313" key="9">
    <source>
        <dbReference type="Proteomes" id="UP001596020"/>
    </source>
</evidence>
<dbReference type="InterPro" id="IPR050464">
    <property type="entry name" value="Zeta_carotene_desat/Oxidored"/>
</dbReference>
<gene>
    <name evidence="8" type="primary">hemG</name>
    <name evidence="8" type="ORF">ACFO3G_07185</name>
</gene>
<comment type="function">
    <text evidence="6">Involved in coproporphyrin-dependent heme b biosynthesis. Catalyzes the oxidation of coproporphyrinogen III to coproporphyrin III.</text>
</comment>